<keyword evidence="1" id="KW-1133">Transmembrane helix</keyword>
<feature type="transmembrane region" description="Helical" evidence="1">
    <location>
        <begin position="224"/>
        <end position="242"/>
    </location>
</feature>
<evidence type="ECO:0000313" key="2">
    <source>
        <dbReference type="EMBL" id="GMR46802.1"/>
    </source>
</evidence>
<dbReference type="Proteomes" id="UP001328107">
    <property type="component" value="Unassembled WGS sequence"/>
</dbReference>
<feature type="transmembrane region" description="Helical" evidence="1">
    <location>
        <begin position="176"/>
        <end position="203"/>
    </location>
</feature>
<feature type="transmembrane region" description="Helical" evidence="1">
    <location>
        <begin position="53"/>
        <end position="76"/>
    </location>
</feature>
<feature type="transmembrane region" description="Helical" evidence="1">
    <location>
        <begin position="88"/>
        <end position="110"/>
    </location>
</feature>
<gene>
    <name evidence="2" type="ORF">PMAYCL1PPCAC_16997</name>
</gene>
<organism evidence="2 3">
    <name type="scientific">Pristionchus mayeri</name>
    <dbReference type="NCBI Taxonomy" id="1317129"/>
    <lineage>
        <taxon>Eukaryota</taxon>
        <taxon>Metazoa</taxon>
        <taxon>Ecdysozoa</taxon>
        <taxon>Nematoda</taxon>
        <taxon>Chromadorea</taxon>
        <taxon>Rhabditida</taxon>
        <taxon>Rhabditina</taxon>
        <taxon>Diplogasteromorpha</taxon>
        <taxon>Diplogasteroidea</taxon>
        <taxon>Neodiplogasteridae</taxon>
        <taxon>Pristionchus</taxon>
    </lineage>
</organism>
<feature type="non-terminal residue" evidence="2">
    <location>
        <position position="269"/>
    </location>
</feature>
<feature type="transmembrane region" description="Helical" evidence="1">
    <location>
        <begin position="131"/>
        <end position="156"/>
    </location>
</feature>
<keyword evidence="3" id="KW-1185">Reference proteome</keyword>
<evidence type="ECO:0008006" key="4">
    <source>
        <dbReference type="Google" id="ProtNLM"/>
    </source>
</evidence>
<dbReference type="SUPFAM" id="SSF81321">
    <property type="entry name" value="Family A G protein-coupled receptor-like"/>
    <property type="match status" value="1"/>
</dbReference>
<dbReference type="PANTHER" id="PTHR23021">
    <property type="entry name" value="SERPENTINE RECEPTOR, CLASS T"/>
    <property type="match status" value="1"/>
</dbReference>
<reference evidence="3" key="1">
    <citation type="submission" date="2022-10" db="EMBL/GenBank/DDBJ databases">
        <title>Genome assembly of Pristionchus species.</title>
        <authorList>
            <person name="Yoshida K."/>
            <person name="Sommer R.J."/>
        </authorList>
    </citation>
    <scope>NUCLEOTIDE SEQUENCE [LARGE SCALE GENOMIC DNA]</scope>
    <source>
        <strain evidence="3">RS5460</strain>
    </source>
</reference>
<dbReference type="InterPro" id="IPR019425">
    <property type="entry name" value="7TM_GPCR_serpentine_rcpt_Srt"/>
</dbReference>
<name>A0AAN5CLT7_9BILA</name>
<comment type="caution">
    <text evidence="2">The sequence shown here is derived from an EMBL/GenBank/DDBJ whole genome shotgun (WGS) entry which is preliminary data.</text>
</comment>
<dbReference type="PANTHER" id="PTHR23021:SF11">
    <property type="entry name" value="SERPENTINE RECEPTOR, CLASS T"/>
    <property type="match status" value="1"/>
</dbReference>
<sequence>SALGEVDWNSRGTSRPLLGVFCILFGVLTIPSYVACAITMITMRELSAYKIMIYLAVADISSLIIGSIGFGVMSITGEVFCGHPRFQLLYSLAAEFFFFCSTTACFLLALNRLGEMISISPIVWLFKCTRIYVVLFVGTMAVGLLVLFTPLLLFNSDYHMLFFDPMIFEGRFVYDSYVHLACAILMPSTSLLLYFIMLLGLIYKHGSMAKWSKSDALSTATYQILVQSGVIIAVHLTSVMSFQVLQFLPVSALDTALYLAHFGWMMVHG</sequence>
<keyword evidence="1" id="KW-0812">Transmembrane</keyword>
<keyword evidence="1" id="KW-0472">Membrane</keyword>
<evidence type="ECO:0000313" key="3">
    <source>
        <dbReference type="Proteomes" id="UP001328107"/>
    </source>
</evidence>
<proteinExistence type="predicted"/>
<evidence type="ECO:0000256" key="1">
    <source>
        <dbReference type="SAM" id="Phobius"/>
    </source>
</evidence>
<dbReference type="Pfam" id="PF10321">
    <property type="entry name" value="7TM_GPCR_Srt"/>
    <property type="match status" value="1"/>
</dbReference>
<protein>
    <recommendedName>
        <fullName evidence="4">G protein-coupled receptor</fullName>
    </recommendedName>
</protein>
<dbReference type="AlphaFoldDB" id="A0AAN5CLT7"/>
<feature type="non-terminal residue" evidence="2">
    <location>
        <position position="1"/>
    </location>
</feature>
<feature type="transmembrane region" description="Helical" evidence="1">
    <location>
        <begin position="17"/>
        <end position="41"/>
    </location>
</feature>
<accession>A0AAN5CLT7</accession>
<dbReference type="EMBL" id="BTRK01000004">
    <property type="protein sequence ID" value="GMR46802.1"/>
    <property type="molecule type" value="Genomic_DNA"/>
</dbReference>